<feature type="binding site" evidence="16">
    <location>
        <begin position="6"/>
        <end position="13"/>
    </location>
    <ligand>
        <name>ATP</name>
        <dbReference type="ChEBI" id="CHEBI:30616"/>
    </ligand>
</feature>
<keyword evidence="12 16" id="KW-0630">Potassium</keyword>
<name>H7EI55_9SPIR</name>
<evidence type="ECO:0000256" key="10">
    <source>
        <dbReference type="ARBA" id="ARBA00022777"/>
    </source>
</evidence>
<dbReference type="AlphaFoldDB" id="H7EI55"/>
<comment type="catalytic activity">
    <reaction evidence="1 16">
        <text>(R)-pantothenate + ATP = (R)-4'-phosphopantothenate + ADP + H(+)</text>
        <dbReference type="Rhea" id="RHEA:16373"/>
        <dbReference type="ChEBI" id="CHEBI:10986"/>
        <dbReference type="ChEBI" id="CHEBI:15378"/>
        <dbReference type="ChEBI" id="CHEBI:29032"/>
        <dbReference type="ChEBI" id="CHEBI:30616"/>
        <dbReference type="ChEBI" id="CHEBI:456216"/>
        <dbReference type="EC" id="2.7.1.33"/>
    </reaction>
</comment>
<evidence type="ECO:0000313" key="17">
    <source>
        <dbReference type="EMBL" id="EIC02734.1"/>
    </source>
</evidence>
<evidence type="ECO:0000256" key="14">
    <source>
        <dbReference type="ARBA" id="ARBA00038036"/>
    </source>
</evidence>
<evidence type="ECO:0000256" key="3">
    <source>
        <dbReference type="ARBA" id="ARBA00004496"/>
    </source>
</evidence>
<comment type="function">
    <text evidence="16">Catalyzes the phosphorylation of pantothenate (Pan), the first step in CoA biosynthesis.</text>
</comment>
<comment type="caution">
    <text evidence="17">The sequence shown here is derived from an EMBL/GenBank/DDBJ whole genome shotgun (WGS) entry which is preliminary data.</text>
</comment>
<dbReference type="EC" id="2.7.1.33" evidence="6 16"/>
<evidence type="ECO:0000256" key="5">
    <source>
        <dbReference type="ARBA" id="ARBA00011738"/>
    </source>
</evidence>
<evidence type="ECO:0000256" key="9">
    <source>
        <dbReference type="ARBA" id="ARBA00022741"/>
    </source>
</evidence>
<keyword evidence="9 16" id="KW-0547">Nucleotide-binding</keyword>
<feature type="active site" description="Proton acceptor" evidence="16">
    <location>
        <position position="109"/>
    </location>
</feature>
<accession>H7EI55</accession>
<protein>
    <recommendedName>
        <fullName evidence="15 16">Type III pantothenate kinase</fullName>
        <ecNumber evidence="6 16">2.7.1.33</ecNumber>
    </recommendedName>
    <alternativeName>
        <fullName evidence="16">PanK-III</fullName>
    </alternativeName>
    <alternativeName>
        <fullName evidence="16">Pantothenic acid kinase</fullName>
    </alternativeName>
</protein>
<evidence type="ECO:0000256" key="11">
    <source>
        <dbReference type="ARBA" id="ARBA00022840"/>
    </source>
</evidence>
<organism evidence="17 18">
    <name type="scientific">Treponema saccharophilum DSM 2985</name>
    <dbReference type="NCBI Taxonomy" id="907348"/>
    <lineage>
        <taxon>Bacteria</taxon>
        <taxon>Pseudomonadati</taxon>
        <taxon>Spirochaetota</taxon>
        <taxon>Spirochaetia</taxon>
        <taxon>Spirochaetales</taxon>
        <taxon>Treponemataceae</taxon>
        <taxon>Treponema</taxon>
    </lineage>
</organism>
<evidence type="ECO:0000256" key="7">
    <source>
        <dbReference type="ARBA" id="ARBA00022490"/>
    </source>
</evidence>
<evidence type="ECO:0000256" key="6">
    <source>
        <dbReference type="ARBA" id="ARBA00012102"/>
    </source>
</evidence>
<keyword evidence="10 16" id="KW-0418">Kinase</keyword>
<dbReference type="InterPro" id="IPR043129">
    <property type="entry name" value="ATPase_NBD"/>
</dbReference>
<feature type="binding site" evidence="16">
    <location>
        <begin position="107"/>
        <end position="110"/>
    </location>
    <ligand>
        <name>substrate</name>
    </ligand>
</feature>
<dbReference type="NCBIfam" id="NF009855">
    <property type="entry name" value="PRK13321.1"/>
    <property type="match status" value="1"/>
</dbReference>
<proteinExistence type="inferred from homology"/>
<reference evidence="17 18" key="1">
    <citation type="submission" date="2011-09" db="EMBL/GenBank/DDBJ databases">
        <title>The draft genome of Treponema saccharophilum DSM 2985.</title>
        <authorList>
            <consortium name="US DOE Joint Genome Institute (JGI-PGF)"/>
            <person name="Lucas S."/>
            <person name="Copeland A."/>
            <person name="Lapidus A."/>
            <person name="Glavina del Rio T."/>
            <person name="Dalin E."/>
            <person name="Tice H."/>
            <person name="Bruce D."/>
            <person name="Goodwin L."/>
            <person name="Pitluck S."/>
            <person name="Peters L."/>
            <person name="Kyrpides N."/>
            <person name="Mavromatis K."/>
            <person name="Ivanova N."/>
            <person name="Markowitz V."/>
            <person name="Cheng J.-F."/>
            <person name="Hugenholtz P."/>
            <person name="Woyke T."/>
            <person name="Wu D."/>
            <person name="Gronow S."/>
            <person name="Wellnitz S."/>
            <person name="Brambilla E."/>
            <person name="Klenk H.-P."/>
            <person name="Eisen J.A."/>
        </authorList>
    </citation>
    <scope>NUCLEOTIDE SEQUENCE [LARGE SCALE GENOMIC DNA]</scope>
    <source>
        <strain evidence="17 18">DSM 2985</strain>
    </source>
</reference>
<comment type="subcellular location">
    <subcellularLocation>
        <location evidence="3 16">Cytoplasm</location>
    </subcellularLocation>
</comment>
<dbReference type="STRING" id="907348.TresaDRAFT_2229"/>
<dbReference type="GO" id="GO:0004594">
    <property type="term" value="F:pantothenate kinase activity"/>
    <property type="evidence" value="ECO:0007669"/>
    <property type="project" value="UniProtKB-UniRule"/>
</dbReference>
<evidence type="ECO:0000256" key="4">
    <source>
        <dbReference type="ARBA" id="ARBA00005225"/>
    </source>
</evidence>
<dbReference type="PANTHER" id="PTHR34265">
    <property type="entry name" value="TYPE III PANTOTHENATE KINASE"/>
    <property type="match status" value="1"/>
</dbReference>
<dbReference type="OrthoDB" id="9804707at2"/>
<comment type="cofactor">
    <cofactor evidence="2">
        <name>K(+)</name>
        <dbReference type="ChEBI" id="CHEBI:29103"/>
    </cofactor>
</comment>
<dbReference type="PATRIC" id="fig|907348.3.peg.489"/>
<comment type="subunit">
    <text evidence="5 16">Homodimer.</text>
</comment>
<dbReference type="GO" id="GO:0015937">
    <property type="term" value="P:coenzyme A biosynthetic process"/>
    <property type="evidence" value="ECO:0007669"/>
    <property type="project" value="UniProtKB-UniRule"/>
</dbReference>
<evidence type="ECO:0000256" key="13">
    <source>
        <dbReference type="ARBA" id="ARBA00022993"/>
    </source>
</evidence>
<comment type="similarity">
    <text evidence="14 16">Belongs to the type III pantothenate kinase family.</text>
</comment>
<evidence type="ECO:0000256" key="12">
    <source>
        <dbReference type="ARBA" id="ARBA00022958"/>
    </source>
</evidence>
<dbReference type="CDD" id="cd24015">
    <property type="entry name" value="ASKHA_NBD_PanK-III"/>
    <property type="match status" value="1"/>
</dbReference>
<sequence length="256" mass="27301">MILTLDVGNSTVTGGVFDGDRLVLQFRQTTNKNSTSDEIGIFLRTVLRDNGIDAGKIKDACCCSVVPPINYSLSSAVKKYFALEPLFIQSGIKTGLKIRYANPKEIGADRIAAAIGAVTRHPGRNLIVIDMGTATTIDVVTGNKEYLGGAILPGLKISVQALASGTAKLPSVEIVRPARICGQSTIEAIQSGIFYGNAGAVREICGHYERQIFGGEKPFIVGTGGFARTFDDYGLFDEIVPELVLSGVKTALEMNR</sequence>
<dbReference type="NCBIfam" id="TIGR00671">
    <property type="entry name" value="baf"/>
    <property type="match status" value="1"/>
</dbReference>
<evidence type="ECO:0000313" key="18">
    <source>
        <dbReference type="Proteomes" id="UP000003571"/>
    </source>
</evidence>
<gene>
    <name evidence="16" type="primary">coaX</name>
    <name evidence="17" type="ORF">TresaDRAFT_2229</name>
</gene>
<dbReference type="InterPro" id="IPR004619">
    <property type="entry name" value="Type_III_PanK"/>
</dbReference>
<keyword evidence="13 16" id="KW-0173">Coenzyme A biosynthesis</keyword>
<evidence type="ECO:0000256" key="1">
    <source>
        <dbReference type="ARBA" id="ARBA00001206"/>
    </source>
</evidence>
<keyword evidence="18" id="KW-1185">Reference proteome</keyword>
<keyword evidence="8 16" id="KW-0808">Transferase</keyword>
<evidence type="ECO:0000256" key="2">
    <source>
        <dbReference type="ARBA" id="ARBA00001958"/>
    </source>
</evidence>
<dbReference type="PANTHER" id="PTHR34265:SF1">
    <property type="entry name" value="TYPE III PANTOTHENATE KINASE"/>
    <property type="match status" value="1"/>
</dbReference>
<comment type="pathway">
    <text evidence="4 16">Cofactor biosynthesis; coenzyme A biosynthesis; CoA from (R)-pantothenate: step 1/5.</text>
</comment>
<dbReference type="eggNOG" id="COG1521">
    <property type="taxonomic scope" value="Bacteria"/>
</dbReference>
<keyword evidence="11 16" id="KW-0067">ATP-binding</keyword>
<dbReference type="Gene3D" id="3.30.420.40">
    <property type="match status" value="2"/>
</dbReference>
<feature type="binding site" evidence="16">
    <location>
        <position position="100"/>
    </location>
    <ligand>
        <name>substrate</name>
    </ligand>
</feature>
<evidence type="ECO:0000256" key="8">
    <source>
        <dbReference type="ARBA" id="ARBA00022679"/>
    </source>
</evidence>
<dbReference type="GO" id="GO:0005737">
    <property type="term" value="C:cytoplasm"/>
    <property type="evidence" value="ECO:0007669"/>
    <property type="project" value="UniProtKB-SubCell"/>
</dbReference>
<dbReference type="HAMAP" id="MF_01274">
    <property type="entry name" value="Pantothen_kinase_3"/>
    <property type="match status" value="1"/>
</dbReference>
<dbReference type="SUPFAM" id="SSF53067">
    <property type="entry name" value="Actin-like ATPase domain"/>
    <property type="match status" value="2"/>
</dbReference>
<dbReference type="GO" id="GO:0005524">
    <property type="term" value="F:ATP binding"/>
    <property type="evidence" value="ECO:0007669"/>
    <property type="project" value="UniProtKB-UniRule"/>
</dbReference>
<evidence type="ECO:0000256" key="16">
    <source>
        <dbReference type="HAMAP-Rule" id="MF_01274"/>
    </source>
</evidence>
<keyword evidence="16" id="KW-0479">Metal-binding</keyword>
<feature type="binding site" evidence="16">
    <location>
        <position position="130"/>
    </location>
    <ligand>
        <name>K(+)</name>
        <dbReference type="ChEBI" id="CHEBI:29103"/>
    </ligand>
</feature>
<dbReference type="GO" id="GO:0046872">
    <property type="term" value="F:metal ion binding"/>
    <property type="evidence" value="ECO:0007669"/>
    <property type="project" value="UniProtKB-KW"/>
</dbReference>
<dbReference type="Proteomes" id="UP000003571">
    <property type="component" value="Unassembled WGS sequence"/>
</dbReference>
<feature type="binding site" evidence="16">
    <location>
        <position position="133"/>
    </location>
    <ligand>
        <name>ATP</name>
        <dbReference type="ChEBI" id="CHEBI:30616"/>
    </ligand>
</feature>
<dbReference type="RefSeq" id="WP_002702514.1">
    <property type="nucleotide sequence ID" value="NZ_AGRW01000034.1"/>
</dbReference>
<keyword evidence="7 16" id="KW-0963">Cytoplasm</keyword>
<comment type="cofactor">
    <cofactor evidence="16">
        <name>NH4(+)</name>
        <dbReference type="ChEBI" id="CHEBI:28938"/>
    </cofactor>
    <cofactor evidence="16">
        <name>K(+)</name>
        <dbReference type="ChEBI" id="CHEBI:29103"/>
    </cofactor>
    <text evidence="16">A monovalent cation. Ammonium or potassium.</text>
</comment>
<evidence type="ECO:0000256" key="15">
    <source>
        <dbReference type="ARBA" id="ARBA00040883"/>
    </source>
</evidence>
<dbReference type="EMBL" id="AGRW01000034">
    <property type="protein sequence ID" value="EIC02734.1"/>
    <property type="molecule type" value="Genomic_DNA"/>
</dbReference>
<dbReference type="Pfam" id="PF03309">
    <property type="entry name" value="Pan_kinase"/>
    <property type="match status" value="1"/>
</dbReference>
<dbReference type="UniPathway" id="UPA00241">
    <property type="reaction ID" value="UER00352"/>
</dbReference>
<feature type="binding site" evidence="16">
    <location>
        <position position="185"/>
    </location>
    <ligand>
        <name>substrate</name>
    </ligand>
</feature>